<reference evidence="15 16" key="1">
    <citation type="submission" date="2019-02" db="EMBL/GenBank/DDBJ databases">
        <title>Deep-cultivation of Planctomycetes and their phenomic and genomic characterization uncovers novel biology.</title>
        <authorList>
            <person name="Wiegand S."/>
            <person name="Jogler M."/>
            <person name="Boedeker C."/>
            <person name="Pinto D."/>
            <person name="Vollmers J."/>
            <person name="Rivas-Marin E."/>
            <person name="Kohn T."/>
            <person name="Peeters S.H."/>
            <person name="Heuer A."/>
            <person name="Rast P."/>
            <person name="Oberbeckmann S."/>
            <person name="Bunk B."/>
            <person name="Jeske O."/>
            <person name="Meyerdierks A."/>
            <person name="Storesund J.E."/>
            <person name="Kallscheuer N."/>
            <person name="Luecker S."/>
            <person name="Lage O.M."/>
            <person name="Pohl T."/>
            <person name="Merkel B.J."/>
            <person name="Hornburger P."/>
            <person name="Mueller R.-W."/>
            <person name="Bruemmer F."/>
            <person name="Labrenz M."/>
            <person name="Spormann A.M."/>
            <person name="Op Den Camp H."/>
            <person name="Overmann J."/>
            <person name="Amann R."/>
            <person name="Jetten M.S.M."/>
            <person name="Mascher T."/>
            <person name="Medema M.H."/>
            <person name="Devos D.P."/>
            <person name="Kaster A.-K."/>
            <person name="Ovreas L."/>
            <person name="Rohde M."/>
            <person name="Galperin M.Y."/>
            <person name="Jogler C."/>
        </authorList>
    </citation>
    <scope>NUCLEOTIDE SEQUENCE [LARGE SCALE GENOMIC DNA]</scope>
    <source>
        <strain evidence="15 16">Pla123a</strain>
    </source>
</reference>
<evidence type="ECO:0000256" key="10">
    <source>
        <dbReference type="HAMAP-Rule" id="MF_02227"/>
    </source>
</evidence>
<evidence type="ECO:0000256" key="6">
    <source>
        <dbReference type="ARBA" id="ARBA00009541"/>
    </source>
</evidence>
<dbReference type="GO" id="GO:0006098">
    <property type="term" value="P:pentose-phosphate shunt"/>
    <property type="evidence" value="ECO:0007669"/>
    <property type="project" value="UniProtKB-UniRule"/>
</dbReference>
<dbReference type="NCBIfam" id="TIGR01163">
    <property type="entry name" value="rpe"/>
    <property type="match status" value="1"/>
</dbReference>
<dbReference type="NCBIfam" id="NF004076">
    <property type="entry name" value="PRK05581.1-4"/>
    <property type="match status" value="1"/>
</dbReference>
<keyword evidence="9 10" id="KW-0413">Isomerase</keyword>
<dbReference type="HAMAP" id="MF_02227">
    <property type="entry name" value="RPE"/>
    <property type="match status" value="1"/>
</dbReference>
<comment type="caution">
    <text evidence="10">Lacks conserved residue(s) required for the propagation of feature annotation.</text>
</comment>
<dbReference type="InterPro" id="IPR011060">
    <property type="entry name" value="RibuloseP-bd_barrel"/>
</dbReference>
<dbReference type="PIRSF" id="PIRSF001461">
    <property type="entry name" value="RPE"/>
    <property type="match status" value="1"/>
</dbReference>
<gene>
    <name evidence="10 15" type="primary">rpe</name>
    <name evidence="15" type="ORF">Pla123a_34500</name>
</gene>
<feature type="binding site" evidence="14">
    <location>
        <position position="190"/>
    </location>
    <ligand>
        <name>substrate</name>
    </ligand>
</feature>
<dbReference type="FunFam" id="3.20.20.70:FF:000004">
    <property type="entry name" value="Ribulose-phosphate 3-epimerase"/>
    <property type="match status" value="1"/>
</dbReference>
<evidence type="ECO:0000256" key="5">
    <source>
        <dbReference type="ARBA" id="ARBA00001954"/>
    </source>
</evidence>
<dbReference type="OrthoDB" id="1645589at2"/>
<feature type="binding site" evidence="10 13">
    <location>
        <position position="49"/>
    </location>
    <ligand>
        <name>a divalent metal cation</name>
        <dbReference type="ChEBI" id="CHEBI:60240"/>
    </ligand>
</feature>
<evidence type="ECO:0000256" key="11">
    <source>
        <dbReference type="PIRNR" id="PIRNR001461"/>
    </source>
</evidence>
<dbReference type="RefSeq" id="WP_146589148.1">
    <property type="nucleotide sequence ID" value="NZ_SJPO01000008.1"/>
</dbReference>
<dbReference type="EMBL" id="SJPO01000008">
    <property type="protein sequence ID" value="TWT74626.1"/>
    <property type="molecule type" value="Genomic_DNA"/>
</dbReference>
<keyword evidence="8 10" id="KW-0479">Metal-binding</keyword>
<evidence type="ECO:0000313" key="15">
    <source>
        <dbReference type="EMBL" id="TWT74626.1"/>
    </source>
</evidence>
<evidence type="ECO:0000256" key="1">
    <source>
        <dbReference type="ARBA" id="ARBA00001782"/>
    </source>
</evidence>
<dbReference type="AlphaFoldDB" id="A0A5C5YIC9"/>
<keyword evidence="13" id="KW-0862">Zinc</keyword>
<dbReference type="GO" id="GO:0019323">
    <property type="term" value="P:pentose catabolic process"/>
    <property type="evidence" value="ECO:0007669"/>
    <property type="project" value="UniProtKB-UniRule"/>
</dbReference>
<comment type="cofactor">
    <cofactor evidence="2">
        <name>Mn(2+)</name>
        <dbReference type="ChEBI" id="CHEBI:29035"/>
    </cofactor>
</comment>
<feature type="binding site" evidence="10">
    <location>
        <begin position="188"/>
        <end position="190"/>
    </location>
    <ligand>
        <name>substrate</name>
    </ligand>
</feature>
<dbReference type="PROSITE" id="PS01086">
    <property type="entry name" value="RIBUL_P_3_EPIMER_2"/>
    <property type="match status" value="1"/>
</dbReference>
<evidence type="ECO:0000256" key="7">
    <source>
        <dbReference type="ARBA" id="ARBA00013188"/>
    </source>
</evidence>
<feature type="binding site" evidence="14">
    <location>
        <begin position="210"/>
        <end position="211"/>
    </location>
    <ligand>
        <name>substrate</name>
    </ligand>
</feature>
<comment type="catalytic activity">
    <reaction evidence="1 10 11">
        <text>D-ribulose 5-phosphate = D-xylulose 5-phosphate</text>
        <dbReference type="Rhea" id="RHEA:13677"/>
        <dbReference type="ChEBI" id="CHEBI:57737"/>
        <dbReference type="ChEBI" id="CHEBI:58121"/>
        <dbReference type="EC" id="5.1.3.1"/>
    </reaction>
</comment>
<evidence type="ECO:0000256" key="3">
    <source>
        <dbReference type="ARBA" id="ARBA00001941"/>
    </source>
</evidence>
<keyword evidence="13" id="KW-0170">Cobalt</keyword>
<evidence type="ECO:0000256" key="13">
    <source>
        <dbReference type="PIRSR" id="PIRSR001461-2"/>
    </source>
</evidence>
<dbReference type="EC" id="5.1.3.1" evidence="7 10"/>
<dbReference type="GO" id="GO:0046872">
    <property type="term" value="F:metal ion binding"/>
    <property type="evidence" value="ECO:0007669"/>
    <property type="project" value="UniProtKB-UniRule"/>
</dbReference>
<dbReference type="InterPro" id="IPR000056">
    <property type="entry name" value="Ribul_P_3_epim-like"/>
</dbReference>
<dbReference type="CDD" id="cd00429">
    <property type="entry name" value="RPE"/>
    <property type="match status" value="1"/>
</dbReference>
<feature type="active site" description="Proton donor" evidence="10 12">
    <location>
        <position position="188"/>
    </location>
</feature>
<keyword evidence="13" id="KW-0464">Manganese</keyword>
<protein>
    <recommendedName>
        <fullName evidence="7 10">Ribulose-phosphate 3-epimerase</fullName>
        <ecNumber evidence="7 10">5.1.3.1</ecNumber>
    </recommendedName>
</protein>
<dbReference type="GO" id="GO:0005737">
    <property type="term" value="C:cytoplasm"/>
    <property type="evidence" value="ECO:0007669"/>
    <property type="project" value="UniProtKB-ARBA"/>
</dbReference>
<dbReference type="PROSITE" id="PS51257">
    <property type="entry name" value="PROKAR_LIPOPROTEIN"/>
    <property type="match status" value="1"/>
</dbReference>
<evidence type="ECO:0000256" key="12">
    <source>
        <dbReference type="PIRSR" id="PIRSR001461-1"/>
    </source>
</evidence>
<dbReference type="SUPFAM" id="SSF51366">
    <property type="entry name" value="Ribulose-phoshate binding barrel"/>
    <property type="match status" value="1"/>
</dbReference>
<feature type="binding site" evidence="10 13">
    <location>
        <position position="51"/>
    </location>
    <ligand>
        <name>a divalent metal cation</name>
        <dbReference type="ChEBI" id="CHEBI:60240"/>
    </ligand>
</feature>
<comment type="caution">
    <text evidence="15">The sequence shown here is derived from an EMBL/GenBank/DDBJ whole genome shotgun (WGS) entry which is preliminary data.</text>
</comment>
<evidence type="ECO:0000256" key="8">
    <source>
        <dbReference type="ARBA" id="ARBA00022723"/>
    </source>
</evidence>
<evidence type="ECO:0000313" key="16">
    <source>
        <dbReference type="Proteomes" id="UP000318478"/>
    </source>
</evidence>
<comment type="cofactor">
    <cofactor evidence="3">
        <name>Co(2+)</name>
        <dbReference type="ChEBI" id="CHEBI:48828"/>
    </cofactor>
</comment>
<feature type="binding site" evidence="10 14">
    <location>
        <position position="24"/>
    </location>
    <ligand>
        <name>substrate</name>
    </ligand>
</feature>
<dbReference type="PROSITE" id="PS01085">
    <property type="entry name" value="RIBUL_P_3_EPIMER_1"/>
    <property type="match status" value="1"/>
</dbReference>
<comment type="cofactor">
    <cofactor evidence="10 13">
        <name>a divalent metal cation</name>
        <dbReference type="ChEBI" id="CHEBI:60240"/>
    </cofactor>
    <text evidence="10 13">Binds 1 divalent metal cation per subunit.</text>
</comment>
<dbReference type="GO" id="GO:0004750">
    <property type="term" value="F:D-ribulose-phosphate 3-epimerase activity"/>
    <property type="evidence" value="ECO:0007669"/>
    <property type="project" value="UniProtKB-UniRule"/>
</dbReference>
<name>A0A5C5YIC9_9BACT</name>
<feature type="binding site" evidence="10 14">
    <location>
        <begin position="158"/>
        <end position="161"/>
    </location>
    <ligand>
        <name>substrate</name>
    </ligand>
</feature>
<sequence>MPSSRSRESIAALLRQHAPVLLPSLLACDFANLASEVKAIEAAGAHALHLDVMDGHFVPNLSFGLPVVEAIRALTDLPLDVHLMIDNPAEYAQRYRDAGADCITVHAEVLDDPRPLLEEIRASGALAGLSLNPPTPLEQILPALPHCDLVLVMSVMPGFGGQQFDPVALEKLSRLRDDPDCRALLEVDGGVNQSTIARCTAAGADLLVAGTAVFGADDYCERVDSLNRLARSGRAG</sequence>
<comment type="similarity">
    <text evidence="6 10 11">Belongs to the ribulose-phosphate 3-epimerase family.</text>
</comment>
<dbReference type="Proteomes" id="UP000318478">
    <property type="component" value="Unassembled WGS sequence"/>
</dbReference>
<evidence type="ECO:0000256" key="9">
    <source>
        <dbReference type="ARBA" id="ARBA00023235"/>
    </source>
</evidence>
<dbReference type="InterPro" id="IPR013785">
    <property type="entry name" value="Aldolase_TIM"/>
</dbReference>
<feature type="active site" description="Proton acceptor" evidence="10 12">
    <location>
        <position position="51"/>
    </location>
</feature>
<dbReference type="PANTHER" id="PTHR11749">
    <property type="entry name" value="RIBULOSE-5-PHOSPHATE-3-EPIMERASE"/>
    <property type="match status" value="1"/>
</dbReference>
<dbReference type="InterPro" id="IPR026019">
    <property type="entry name" value="Ribul_P_3_epim"/>
</dbReference>
<dbReference type="Pfam" id="PF00834">
    <property type="entry name" value="Ribul_P_3_epim"/>
    <property type="match status" value="1"/>
</dbReference>
<dbReference type="Gene3D" id="3.20.20.70">
    <property type="entry name" value="Aldolase class I"/>
    <property type="match status" value="1"/>
</dbReference>
<comment type="pathway">
    <text evidence="10">Carbohydrate degradation.</text>
</comment>
<comment type="cofactor">
    <cofactor evidence="4">
        <name>Zn(2+)</name>
        <dbReference type="ChEBI" id="CHEBI:29105"/>
    </cofactor>
</comment>
<feature type="binding site" evidence="10 13">
    <location>
        <position position="82"/>
    </location>
    <ligand>
        <name>a divalent metal cation</name>
        <dbReference type="ChEBI" id="CHEBI:60240"/>
    </ligand>
</feature>
<evidence type="ECO:0000256" key="4">
    <source>
        <dbReference type="ARBA" id="ARBA00001947"/>
    </source>
</evidence>
<organism evidence="15 16">
    <name type="scientific">Posidoniimonas polymericola</name>
    <dbReference type="NCBI Taxonomy" id="2528002"/>
    <lineage>
        <taxon>Bacteria</taxon>
        <taxon>Pseudomonadati</taxon>
        <taxon>Planctomycetota</taxon>
        <taxon>Planctomycetia</taxon>
        <taxon>Pirellulales</taxon>
        <taxon>Lacipirellulaceae</taxon>
        <taxon>Posidoniimonas</taxon>
    </lineage>
</organism>
<keyword evidence="16" id="KW-1185">Reference proteome</keyword>
<comment type="cofactor">
    <cofactor evidence="5">
        <name>Fe(2+)</name>
        <dbReference type="ChEBI" id="CHEBI:29033"/>
    </cofactor>
</comment>
<comment type="function">
    <text evidence="10">Catalyzes the reversible epimerization of D-ribulose 5-phosphate to D-xylulose 5-phosphate.</text>
</comment>
<keyword evidence="10 11" id="KW-0119">Carbohydrate metabolism</keyword>
<proteinExistence type="inferred from homology"/>
<accession>A0A5C5YIC9</accession>
<feature type="binding site" evidence="10 13">
    <location>
        <position position="188"/>
    </location>
    <ligand>
        <name>a divalent metal cation</name>
        <dbReference type="ChEBI" id="CHEBI:60240"/>
    </ligand>
</feature>
<evidence type="ECO:0000256" key="14">
    <source>
        <dbReference type="PIRSR" id="PIRSR001461-3"/>
    </source>
</evidence>
<evidence type="ECO:0000256" key="2">
    <source>
        <dbReference type="ARBA" id="ARBA00001936"/>
    </source>
</evidence>
<feature type="binding site" evidence="10 14">
    <location>
        <position position="82"/>
    </location>
    <ligand>
        <name>substrate</name>
    </ligand>
</feature>